<keyword evidence="4" id="KW-1185">Reference proteome</keyword>
<dbReference type="STRING" id="265072.Mfla_1644"/>
<keyword evidence="1" id="KW-0472">Membrane</keyword>
<keyword evidence="1" id="KW-1133">Transmembrane helix</keyword>
<accession>Q1H0S5</accession>
<evidence type="ECO:0000313" key="3">
    <source>
        <dbReference type="EMBL" id="ABE49912.1"/>
    </source>
</evidence>
<organism evidence="3 4">
    <name type="scientific">Methylobacillus flagellatus (strain ATCC 51484 / DSM 6875 / VKM B-1610 / KT)</name>
    <dbReference type="NCBI Taxonomy" id="265072"/>
    <lineage>
        <taxon>Bacteria</taxon>
        <taxon>Pseudomonadati</taxon>
        <taxon>Pseudomonadota</taxon>
        <taxon>Betaproteobacteria</taxon>
        <taxon>Nitrosomonadales</taxon>
        <taxon>Methylophilaceae</taxon>
        <taxon>Methylobacillus</taxon>
    </lineage>
</organism>
<dbReference type="RefSeq" id="WP_011479866.1">
    <property type="nucleotide sequence ID" value="NC_007947.1"/>
</dbReference>
<evidence type="ECO:0000256" key="1">
    <source>
        <dbReference type="SAM" id="Phobius"/>
    </source>
</evidence>
<dbReference type="eggNOG" id="COG4961">
    <property type="taxonomic scope" value="Bacteria"/>
</dbReference>
<dbReference type="KEGG" id="mfa:Mfla_1644"/>
<dbReference type="InterPro" id="IPR012495">
    <property type="entry name" value="TadE-like_dom"/>
</dbReference>
<dbReference type="AlphaFoldDB" id="Q1H0S5"/>
<gene>
    <name evidence="3" type="ordered locus">Mfla_1644</name>
</gene>
<evidence type="ECO:0000313" key="4">
    <source>
        <dbReference type="Proteomes" id="UP000002440"/>
    </source>
</evidence>
<keyword evidence="1" id="KW-0812">Transmembrane</keyword>
<evidence type="ECO:0000259" key="2">
    <source>
        <dbReference type="Pfam" id="PF07811"/>
    </source>
</evidence>
<reference evidence="3 4" key="1">
    <citation type="submission" date="2006-03" db="EMBL/GenBank/DDBJ databases">
        <title>Complete sequence of Methylobacillus flagellatus KT.</title>
        <authorList>
            <consortium name="US DOE Joint Genome Institute"/>
            <person name="Copeland A."/>
            <person name="Lucas S."/>
            <person name="Lapidus A."/>
            <person name="Barry K."/>
            <person name="Detter J.C."/>
            <person name="Glavina del Rio T."/>
            <person name="Hammon N."/>
            <person name="Israni S."/>
            <person name="Dalin E."/>
            <person name="Tice H."/>
            <person name="Pitluck S."/>
            <person name="Brettin T."/>
            <person name="Bruce D."/>
            <person name="Han C."/>
            <person name="Tapia R."/>
            <person name="Saunders E."/>
            <person name="Gilna P."/>
            <person name="Schmutz J."/>
            <person name="Larimer F."/>
            <person name="Land M."/>
            <person name="Kyrpides N."/>
            <person name="Anderson I."/>
            <person name="Richardson P."/>
        </authorList>
    </citation>
    <scope>NUCLEOTIDE SEQUENCE [LARGE SCALE GENOMIC DNA]</scope>
    <source>
        <strain evidence="4">KT / ATCC 51484 / DSM 6875</strain>
    </source>
</reference>
<feature type="domain" description="TadE-like" evidence="2">
    <location>
        <begin position="19"/>
        <end position="61"/>
    </location>
</feature>
<dbReference type="OrthoDB" id="8537224at2"/>
<protein>
    <submittedName>
        <fullName evidence="3">TadE-like protein</fullName>
    </submittedName>
</protein>
<dbReference type="EMBL" id="CP000284">
    <property type="protein sequence ID" value="ABE49912.1"/>
    <property type="molecule type" value="Genomic_DNA"/>
</dbReference>
<dbReference type="HOGENOM" id="CLU_129220_1_0_4"/>
<dbReference type="Proteomes" id="UP000002440">
    <property type="component" value="Chromosome"/>
</dbReference>
<dbReference type="Pfam" id="PF07811">
    <property type="entry name" value="TadE"/>
    <property type="match status" value="1"/>
</dbReference>
<feature type="transmembrane region" description="Helical" evidence="1">
    <location>
        <begin position="21"/>
        <end position="48"/>
    </location>
</feature>
<name>Q1H0S5_METFK</name>
<sequence length="160" mass="17267">MASITDILNRHVPKRRQSGAAAIEFAMLFMLFFTLFYALVTYAIVFLLQSSFIYAASEGARSAIAVDPMTSSNVGTAITARVRGTVGNTLAWLPDNIRERVLGDGNSNVMVDMAGNSVTVRVVYPNYITNPVIPILNIPGYGPMLPMPLNLQGNASINLA</sequence>
<proteinExistence type="predicted"/>